<feature type="compositionally biased region" description="Basic and acidic residues" evidence="1">
    <location>
        <begin position="150"/>
        <end position="164"/>
    </location>
</feature>
<feature type="region of interest" description="Disordered" evidence="1">
    <location>
        <begin position="100"/>
        <end position="173"/>
    </location>
</feature>
<comment type="caution">
    <text evidence="2">The sequence shown here is derived from an EMBL/GenBank/DDBJ whole genome shotgun (WGS) entry which is preliminary data.</text>
</comment>
<dbReference type="AlphaFoldDB" id="A0A8J4YT26"/>
<keyword evidence="3" id="KW-1185">Reference proteome</keyword>
<reference evidence="2" key="1">
    <citation type="submission" date="2020-07" db="EMBL/GenBank/DDBJ databases">
        <title>The High-quality genome of the commercially important snow crab, Chionoecetes opilio.</title>
        <authorList>
            <person name="Jeong J.-H."/>
            <person name="Ryu S."/>
        </authorList>
    </citation>
    <scope>NUCLEOTIDE SEQUENCE</scope>
    <source>
        <strain evidence="2">MADBK_172401_WGS</strain>
        <tissue evidence="2">Digestive gland</tissue>
    </source>
</reference>
<organism evidence="2 3">
    <name type="scientific">Chionoecetes opilio</name>
    <name type="common">Atlantic snow crab</name>
    <name type="synonym">Cancer opilio</name>
    <dbReference type="NCBI Taxonomy" id="41210"/>
    <lineage>
        <taxon>Eukaryota</taxon>
        <taxon>Metazoa</taxon>
        <taxon>Ecdysozoa</taxon>
        <taxon>Arthropoda</taxon>
        <taxon>Crustacea</taxon>
        <taxon>Multicrustacea</taxon>
        <taxon>Malacostraca</taxon>
        <taxon>Eumalacostraca</taxon>
        <taxon>Eucarida</taxon>
        <taxon>Decapoda</taxon>
        <taxon>Pleocyemata</taxon>
        <taxon>Brachyura</taxon>
        <taxon>Eubrachyura</taxon>
        <taxon>Majoidea</taxon>
        <taxon>Majidae</taxon>
        <taxon>Chionoecetes</taxon>
    </lineage>
</organism>
<dbReference type="Proteomes" id="UP000770661">
    <property type="component" value="Unassembled WGS sequence"/>
</dbReference>
<dbReference type="EMBL" id="JACEEZ010004453">
    <property type="protein sequence ID" value="KAG0726395.1"/>
    <property type="molecule type" value="Genomic_DNA"/>
</dbReference>
<dbReference type="OrthoDB" id="7697800at2759"/>
<sequence>MACKRRSTDVVWLLEKSPTSSFRESSSVEGRASPGVFCSHHKTQKGGSFCCQQLLPLRRFWEVWRRANIPIFGCVVGVKKKILKLYEEYGALGEIQVRERQSGRNEEMHLQRQPRRHVQISRIPRQRSEDPRGRQGVLGGSEGGLAELLDGWRGREGEASDEEKRRKRQRWRR</sequence>
<evidence type="ECO:0000313" key="2">
    <source>
        <dbReference type="EMBL" id="KAG0726395.1"/>
    </source>
</evidence>
<feature type="compositionally biased region" description="Basic and acidic residues" evidence="1">
    <location>
        <begin position="100"/>
        <end position="110"/>
    </location>
</feature>
<gene>
    <name evidence="2" type="ORF">GWK47_036685</name>
</gene>
<evidence type="ECO:0000256" key="1">
    <source>
        <dbReference type="SAM" id="MobiDB-lite"/>
    </source>
</evidence>
<accession>A0A8J4YT26</accession>
<proteinExistence type="predicted"/>
<evidence type="ECO:0000313" key="3">
    <source>
        <dbReference type="Proteomes" id="UP000770661"/>
    </source>
</evidence>
<protein>
    <submittedName>
        <fullName evidence="2">Uncharacterized protein</fullName>
    </submittedName>
</protein>
<name>A0A8J4YT26_CHIOP</name>